<dbReference type="eggNOG" id="ENOG502RZYA">
    <property type="taxonomic scope" value="Eukaryota"/>
</dbReference>
<dbReference type="EMBL" id="CP001669">
    <property type="protein sequence ID" value="AFZ79924.1"/>
    <property type="molecule type" value="Genomic_DNA"/>
</dbReference>
<accession>L0AYH2</accession>
<name>L0AYH2_THEEQ</name>
<evidence type="ECO:0000313" key="4">
    <source>
        <dbReference type="Proteomes" id="UP000031512"/>
    </source>
</evidence>
<dbReference type="VEuPathDB" id="PiroplasmaDB:BEWA_027730"/>
<reference evidence="3 4" key="1">
    <citation type="journal article" date="2012" name="BMC Genomics">
        <title>Comparative genomic analysis and phylogenetic position of Theileria equi.</title>
        <authorList>
            <person name="Kappmeyer L.S."/>
            <person name="Thiagarajan M."/>
            <person name="Herndon D.R."/>
            <person name="Ramsay J.D."/>
            <person name="Caler E."/>
            <person name="Djikeng A."/>
            <person name="Gillespie J.J."/>
            <person name="Lau A.O."/>
            <person name="Roalson E.H."/>
            <person name="Silva J.C."/>
            <person name="Silva M.G."/>
            <person name="Suarez C.E."/>
            <person name="Ueti M.W."/>
            <person name="Nene V.M."/>
            <person name="Mealey R.H."/>
            <person name="Knowles D.P."/>
            <person name="Brayton K.A."/>
        </authorList>
    </citation>
    <scope>NUCLEOTIDE SEQUENCE [LARGE SCALE GENOMIC DNA]</scope>
    <source>
        <strain evidence="3 4">WA</strain>
    </source>
</reference>
<dbReference type="Proteomes" id="UP000031512">
    <property type="component" value="Chromosome 1"/>
</dbReference>
<dbReference type="AlphaFoldDB" id="L0AYH2"/>
<proteinExistence type="predicted"/>
<protein>
    <submittedName>
        <fullName evidence="3">Uncharacterized protein</fullName>
    </submittedName>
</protein>
<feature type="region of interest" description="Disordered" evidence="1">
    <location>
        <begin position="389"/>
        <end position="411"/>
    </location>
</feature>
<evidence type="ECO:0000256" key="1">
    <source>
        <dbReference type="SAM" id="MobiDB-lite"/>
    </source>
</evidence>
<dbReference type="RefSeq" id="XP_004829590.1">
    <property type="nucleotide sequence ID" value="XM_004829533.1"/>
</dbReference>
<keyword evidence="2" id="KW-1133">Transmembrane helix</keyword>
<feature type="compositionally biased region" description="Basic and acidic residues" evidence="1">
    <location>
        <begin position="8"/>
        <end position="17"/>
    </location>
</feature>
<feature type="transmembrane region" description="Helical" evidence="2">
    <location>
        <begin position="421"/>
        <end position="442"/>
    </location>
</feature>
<evidence type="ECO:0000256" key="2">
    <source>
        <dbReference type="SAM" id="Phobius"/>
    </source>
</evidence>
<feature type="region of interest" description="Disordered" evidence="1">
    <location>
        <begin position="294"/>
        <end position="319"/>
    </location>
</feature>
<keyword evidence="2" id="KW-0472">Membrane</keyword>
<dbReference type="GeneID" id="15807108"/>
<feature type="compositionally biased region" description="Pro residues" evidence="1">
    <location>
        <begin position="297"/>
        <end position="312"/>
    </location>
</feature>
<organism evidence="3 4">
    <name type="scientific">Theileria equi strain WA</name>
    <dbReference type="NCBI Taxonomy" id="1537102"/>
    <lineage>
        <taxon>Eukaryota</taxon>
        <taxon>Sar</taxon>
        <taxon>Alveolata</taxon>
        <taxon>Apicomplexa</taxon>
        <taxon>Aconoidasida</taxon>
        <taxon>Piroplasmida</taxon>
        <taxon>Theileriidae</taxon>
        <taxon>Theileria</taxon>
    </lineage>
</organism>
<gene>
    <name evidence="3" type="ORF">BEWA_027730</name>
</gene>
<sequence length="478" mass="51305">MPTVGIDIRQKPPDNRQETTYPPGSGFVKVTGEENPESSGFWKFTHGPPSGVGSFKVKKVEYGDAQEITVDLGITPGDNIQHLADGNFIYSYNKGGNSWQPLSGNPRNNPLTGKTLETQLDGLNCKLNDAVTINPTFQNSEVHKNNESYCCAYHNPTGNSGRVSVTIKKVSCKQNHRSADYYRHKINTVNGLRVAAIKYDPTGGSTRNRINLNGQPMSSVETIYVLYCSRNPKLIYVDGGAATGWYKKPIGNDKVEQWTETLPDLKGVTPEDIIECTNWSKLKDALKEAKCGNFGTCPPPPPQQPRTPPGPAASPSGTVVDPTVSLLGTLLRGALSGLGKVASNKQLLENLVDFGKSGSDFVSKTGIDTIGAALASKLGIEALRTILGPPHQHSGPSYQDTASTPDPAPPTSQAFTGAEPFAFATLGYALSGTLAGSAAAFFGGWKVYSRYKGDPLVLLRITSSKWVPNRLFSIMVSL</sequence>
<keyword evidence="2" id="KW-0812">Transmembrane</keyword>
<keyword evidence="4" id="KW-1185">Reference proteome</keyword>
<feature type="region of interest" description="Disordered" evidence="1">
    <location>
        <begin position="1"/>
        <end position="33"/>
    </location>
</feature>
<dbReference type="KEGG" id="beq:BEWA_027730"/>
<evidence type="ECO:0000313" key="3">
    <source>
        <dbReference type="EMBL" id="AFZ79924.1"/>
    </source>
</evidence>